<dbReference type="EMBL" id="VSSQ01002367">
    <property type="protein sequence ID" value="MPM14979.1"/>
    <property type="molecule type" value="Genomic_DNA"/>
</dbReference>
<dbReference type="AlphaFoldDB" id="A0A644XFW6"/>
<organism evidence="5">
    <name type="scientific">bioreactor metagenome</name>
    <dbReference type="NCBI Taxonomy" id="1076179"/>
    <lineage>
        <taxon>unclassified sequences</taxon>
        <taxon>metagenomes</taxon>
        <taxon>ecological metagenomes</taxon>
    </lineage>
</organism>
<feature type="domain" description="HTH marR-type" evidence="4">
    <location>
        <begin position="8"/>
        <end position="139"/>
    </location>
</feature>
<protein>
    <recommendedName>
        <fullName evidence="4">HTH marR-type domain-containing protein</fullName>
    </recommendedName>
</protein>
<dbReference type="GO" id="GO:0003677">
    <property type="term" value="F:DNA binding"/>
    <property type="evidence" value="ECO:0007669"/>
    <property type="project" value="UniProtKB-KW"/>
</dbReference>
<keyword evidence="1" id="KW-0805">Transcription regulation</keyword>
<comment type="caution">
    <text evidence="5">The sequence shown here is derived from an EMBL/GenBank/DDBJ whole genome shotgun (WGS) entry which is preliminary data.</text>
</comment>
<dbReference type="Gene3D" id="1.10.10.10">
    <property type="entry name" value="Winged helix-like DNA-binding domain superfamily/Winged helix DNA-binding domain"/>
    <property type="match status" value="1"/>
</dbReference>
<evidence type="ECO:0000256" key="3">
    <source>
        <dbReference type="ARBA" id="ARBA00023163"/>
    </source>
</evidence>
<dbReference type="SUPFAM" id="SSF46785">
    <property type="entry name" value="Winged helix' DNA-binding domain"/>
    <property type="match status" value="1"/>
</dbReference>
<dbReference type="InterPro" id="IPR011991">
    <property type="entry name" value="ArsR-like_HTH"/>
</dbReference>
<evidence type="ECO:0000256" key="1">
    <source>
        <dbReference type="ARBA" id="ARBA00023015"/>
    </source>
</evidence>
<dbReference type="CDD" id="cd00090">
    <property type="entry name" value="HTH_ARSR"/>
    <property type="match status" value="1"/>
</dbReference>
<keyword evidence="2" id="KW-0238">DNA-binding</keyword>
<dbReference type="InterPro" id="IPR000835">
    <property type="entry name" value="HTH_MarR-typ"/>
</dbReference>
<dbReference type="InterPro" id="IPR036388">
    <property type="entry name" value="WH-like_DNA-bd_sf"/>
</dbReference>
<accession>A0A644XFW6</accession>
<evidence type="ECO:0000313" key="5">
    <source>
        <dbReference type="EMBL" id="MPM14979.1"/>
    </source>
</evidence>
<dbReference type="PRINTS" id="PR00598">
    <property type="entry name" value="HTHMARR"/>
</dbReference>
<name>A0A644XFW6_9ZZZZ</name>
<dbReference type="InterPro" id="IPR036390">
    <property type="entry name" value="WH_DNA-bd_sf"/>
</dbReference>
<dbReference type="Pfam" id="PF12802">
    <property type="entry name" value="MarR_2"/>
    <property type="match status" value="1"/>
</dbReference>
<dbReference type="PROSITE" id="PS50995">
    <property type="entry name" value="HTH_MARR_2"/>
    <property type="match status" value="1"/>
</dbReference>
<dbReference type="SMART" id="SM00347">
    <property type="entry name" value="HTH_MARR"/>
    <property type="match status" value="1"/>
</dbReference>
<evidence type="ECO:0000256" key="2">
    <source>
        <dbReference type="ARBA" id="ARBA00023125"/>
    </source>
</evidence>
<reference evidence="5" key="1">
    <citation type="submission" date="2019-08" db="EMBL/GenBank/DDBJ databases">
        <authorList>
            <person name="Kucharzyk K."/>
            <person name="Murdoch R.W."/>
            <person name="Higgins S."/>
            <person name="Loffler F."/>
        </authorList>
    </citation>
    <scope>NUCLEOTIDE SEQUENCE</scope>
</reference>
<dbReference type="GO" id="GO:0003700">
    <property type="term" value="F:DNA-binding transcription factor activity"/>
    <property type="evidence" value="ECO:0007669"/>
    <property type="project" value="InterPro"/>
</dbReference>
<keyword evidence="3" id="KW-0804">Transcription</keyword>
<proteinExistence type="predicted"/>
<sequence>MHPDFNIPGVLFQALHRARHTAVQTELNARGLGDLGSPFILFFLKHEGQVATQRELSDALRITPATVAVSLKSLERGGYVEKKTDTGDGRCKRVTITPKGLDAVESCISAFAEVDKRMFEGLTEEEFNELSRFHRRMLKSLWEAYPTLHSFERTEPPVCSKN</sequence>
<evidence type="ECO:0000259" key="4">
    <source>
        <dbReference type="PROSITE" id="PS50995"/>
    </source>
</evidence>
<dbReference type="PANTHER" id="PTHR42756">
    <property type="entry name" value="TRANSCRIPTIONAL REGULATOR, MARR"/>
    <property type="match status" value="1"/>
</dbReference>
<gene>
    <name evidence="5" type="ORF">SDC9_61343</name>
</gene>
<dbReference type="PANTHER" id="PTHR42756:SF1">
    <property type="entry name" value="TRANSCRIPTIONAL REPRESSOR OF EMRAB OPERON"/>
    <property type="match status" value="1"/>
</dbReference>